<dbReference type="PANTHER" id="PTHR43179">
    <property type="entry name" value="RHAMNOSYLTRANSFERASE WBBL"/>
    <property type="match status" value="1"/>
</dbReference>
<dbReference type="PANTHER" id="PTHR43179:SF12">
    <property type="entry name" value="GALACTOFURANOSYLTRANSFERASE GLFT2"/>
    <property type="match status" value="1"/>
</dbReference>
<gene>
    <name evidence="5" type="ORF">UX10_C0001G0030</name>
</gene>
<dbReference type="EMBL" id="LCKX01000001">
    <property type="protein sequence ID" value="KKU08271.1"/>
    <property type="molecule type" value="Genomic_DNA"/>
</dbReference>
<evidence type="ECO:0000259" key="4">
    <source>
        <dbReference type="Pfam" id="PF00535"/>
    </source>
</evidence>
<proteinExistence type="inferred from homology"/>
<organism evidence="5 6">
    <name type="scientific">Candidatus Magasanikbacteria bacterium GW2011_GWA2_45_39</name>
    <dbReference type="NCBI Taxonomy" id="1619041"/>
    <lineage>
        <taxon>Bacteria</taxon>
        <taxon>Candidatus Magasanikiibacteriota</taxon>
    </lineage>
</organism>
<dbReference type="SUPFAM" id="SSF53448">
    <property type="entry name" value="Nucleotide-diphospho-sugar transferases"/>
    <property type="match status" value="1"/>
</dbReference>
<feature type="domain" description="Glycosyltransferase 2-like" evidence="4">
    <location>
        <begin position="8"/>
        <end position="121"/>
    </location>
</feature>
<dbReference type="InterPro" id="IPR029044">
    <property type="entry name" value="Nucleotide-diphossugar_trans"/>
</dbReference>
<sequence length="369" mass="42258">MKLIVQLVVWNGKKYLPYLFDSLAAQTLKDWHLMILDNGSSDGSAEWLERHAHEAGAPYTFQAQSENSGFAGGHNMLFKKSRAEFSGASYVLLLNQDMYAEPDCFKKILAFAERHTDAGAFSPRLMRWNFSALAAVSPEALVRGGTDGALEQSKTNFVDTLGLKACSTRRVIDWLTGRLYSDALLVPYARRRNDGGVEVFGVSGALPLYRVSALHSALCDGNLFDPDYGSYKEDVDLAWRLRLAGWRAFTVLDAVAYHDRTAAGPQDTSDRAARAQYQKKPDYVRSQSYRNHLLTLFKNELWQNLLIDGVSIFWYELKKFGYLLVRHPHLLARAWYDIIRLLPRTFKKRREAMHHKKIGWMILRRWWDV</sequence>
<comment type="similarity">
    <text evidence="1">Belongs to the glycosyltransferase 2 family.</text>
</comment>
<keyword evidence="2" id="KW-0328">Glycosyltransferase</keyword>
<dbReference type="Proteomes" id="UP000033999">
    <property type="component" value="Unassembled WGS sequence"/>
</dbReference>
<dbReference type="Gene3D" id="3.90.550.10">
    <property type="entry name" value="Spore Coat Polysaccharide Biosynthesis Protein SpsA, Chain A"/>
    <property type="match status" value="1"/>
</dbReference>
<dbReference type="Pfam" id="PF00535">
    <property type="entry name" value="Glycos_transf_2"/>
    <property type="match status" value="1"/>
</dbReference>
<name>A0A0G1MIT8_9BACT</name>
<accession>A0A0G1MIT8</accession>
<dbReference type="InterPro" id="IPR001173">
    <property type="entry name" value="Glyco_trans_2-like"/>
</dbReference>
<evidence type="ECO:0000256" key="3">
    <source>
        <dbReference type="ARBA" id="ARBA00022679"/>
    </source>
</evidence>
<protein>
    <submittedName>
        <fullName evidence="5">Glycosyl transferase family 2</fullName>
    </submittedName>
</protein>
<comment type="caution">
    <text evidence="5">The sequence shown here is derived from an EMBL/GenBank/DDBJ whole genome shotgun (WGS) entry which is preliminary data.</text>
</comment>
<evidence type="ECO:0000256" key="1">
    <source>
        <dbReference type="ARBA" id="ARBA00006739"/>
    </source>
</evidence>
<evidence type="ECO:0000313" key="6">
    <source>
        <dbReference type="Proteomes" id="UP000033999"/>
    </source>
</evidence>
<keyword evidence="3 5" id="KW-0808">Transferase</keyword>
<dbReference type="GO" id="GO:0016757">
    <property type="term" value="F:glycosyltransferase activity"/>
    <property type="evidence" value="ECO:0007669"/>
    <property type="project" value="UniProtKB-KW"/>
</dbReference>
<evidence type="ECO:0000313" key="5">
    <source>
        <dbReference type="EMBL" id="KKU08271.1"/>
    </source>
</evidence>
<reference evidence="5 6" key="1">
    <citation type="journal article" date="2015" name="Nature">
        <title>rRNA introns, odd ribosomes, and small enigmatic genomes across a large radiation of phyla.</title>
        <authorList>
            <person name="Brown C.T."/>
            <person name="Hug L.A."/>
            <person name="Thomas B.C."/>
            <person name="Sharon I."/>
            <person name="Castelle C.J."/>
            <person name="Singh A."/>
            <person name="Wilkins M.J."/>
            <person name="Williams K.H."/>
            <person name="Banfield J.F."/>
        </authorList>
    </citation>
    <scope>NUCLEOTIDE SEQUENCE [LARGE SCALE GENOMIC DNA]</scope>
</reference>
<evidence type="ECO:0000256" key="2">
    <source>
        <dbReference type="ARBA" id="ARBA00022676"/>
    </source>
</evidence>
<dbReference type="AlphaFoldDB" id="A0A0G1MIT8"/>